<evidence type="ECO:0000256" key="2">
    <source>
        <dbReference type="SAM" id="Phobius"/>
    </source>
</evidence>
<feature type="region of interest" description="Disordered" evidence="1">
    <location>
        <begin position="1"/>
        <end position="25"/>
    </location>
</feature>
<dbReference type="Proteomes" id="UP001375743">
    <property type="component" value="Unassembled WGS sequence"/>
</dbReference>
<dbReference type="RefSeq" id="WP_418159442.1">
    <property type="nucleotide sequence ID" value="NZ_JBBLZC010000009.1"/>
</dbReference>
<dbReference type="PANTHER" id="PTHR37826">
    <property type="entry name" value="FLOTILLIN BAND_7_5 DOMAIN PROTEIN"/>
    <property type="match status" value="1"/>
</dbReference>
<dbReference type="PANTHER" id="PTHR37826:SF3">
    <property type="entry name" value="J DOMAIN-CONTAINING PROTEIN"/>
    <property type="match status" value="1"/>
</dbReference>
<sequence length="401" mass="44039">MPPESSARSGPWGSRTQGSTLPRAQAAAAPTTQSFTCSQCGAVLTYTPGTTTLACSYCGHVNTIVEPPVAIVEHALEPELLHGADVAPAPVTATTKCASCGADFSLPPDRHAGACPSCGTPVVLDPGAYRPIAPHAVLPFLVGAQEARRLLGEWLKGLWFAPSGLAREVRGPSRLEGVYLPYWTFDSRTSTRYAGRRGDVYYETHYVEEIVDGRRVRRAVQVPKIHWTPVMGAVARDFDDVLVLAGESLPRALVEPLEPWDLDGLKPYTPDYLSGFSAELYRLPLAQGFEQAKLLMQAVIQDDIRRDIGGDQQIIERMEVDYDAPTFKQVLLPVWHAAFRFLNRDYHFVVNGRTGEVHGERPWSWWKIAGAALLGFVVLLLLALLFSQSPALQQALRELAR</sequence>
<keyword evidence="2" id="KW-1133">Transmembrane helix</keyword>
<feature type="transmembrane region" description="Helical" evidence="2">
    <location>
        <begin position="363"/>
        <end position="387"/>
    </location>
</feature>
<organism evidence="3 4">
    <name type="scientific">Benzoatithermus flavus</name>
    <dbReference type="NCBI Taxonomy" id="3108223"/>
    <lineage>
        <taxon>Bacteria</taxon>
        <taxon>Pseudomonadati</taxon>
        <taxon>Pseudomonadota</taxon>
        <taxon>Alphaproteobacteria</taxon>
        <taxon>Geminicoccales</taxon>
        <taxon>Geminicoccaceae</taxon>
        <taxon>Benzoatithermus</taxon>
    </lineage>
</organism>
<proteinExistence type="predicted"/>
<keyword evidence="2" id="KW-0812">Transmembrane</keyword>
<reference evidence="3 4" key="1">
    <citation type="submission" date="2024-01" db="EMBL/GenBank/DDBJ databases">
        <title>Multi-omics insights into the function and evolution of sodium benzoate biodegradation pathways in Benzoatithermus flavus gen. nov., sp. nov. from hot spring.</title>
        <authorList>
            <person name="Hu C.-J."/>
            <person name="Li W.-J."/>
        </authorList>
    </citation>
    <scope>NUCLEOTIDE SEQUENCE [LARGE SCALE GENOMIC DNA]</scope>
    <source>
        <strain evidence="3 4">SYSU G07066</strain>
    </source>
</reference>
<name>A0ABU8XRA6_9PROT</name>
<evidence type="ECO:0000256" key="1">
    <source>
        <dbReference type="SAM" id="MobiDB-lite"/>
    </source>
</evidence>
<comment type="caution">
    <text evidence="3">The sequence shown here is derived from an EMBL/GenBank/DDBJ whole genome shotgun (WGS) entry which is preliminary data.</text>
</comment>
<keyword evidence="4" id="KW-1185">Reference proteome</keyword>
<evidence type="ECO:0000313" key="3">
    <source>
        <dbReference type="EMBL" id="MEK0083591.1"/>
    </source>
</evidence>
<evidence type="ECO:0000313" key="4">
    <source>
        <dbReference type="Proteomes" id="UP001375743"/>
    </source>
</evidence>
<keyword evidence="2" id="KW-0472">Membrane</keyword>
<dbReference type="EMBL" id="JBBLZC010000009">
    <property type="protein sequence ID" value="MEK0083591.1"/>
    <property type="molecule type" value="Genomic_DNA"/>
</dbReference>
<evidence type="ECO:0008006" key="5">
    <source>
        <dbReference type="Google" id="ProtNLM"/>
    </source>
</evidence>
<accession>A0ABU8XRA6</accession>
<gene>
    <name evidence="3" type="ORF">U1T56_10545</name>
</gene>
<protein>
    <recommendedName>
        <fullName evidence="5">Primosomal protein N' (Replication factor Y)-superfamily II helicase</fullName>
    </recommendedName>
</protein>